<organism evidence="2 3">
    <name type="scientific">Aphis craccivora</name>
    <name type="common">Cowpea aphid</name>
    <dbReference type="NCBI Taxonomy" id="307492"/>
    <lineage>
        <taxon>Eukaryota</taxon>
        <taxon>Metazoa</taxon>
        <taxon>Ecdysozoa</taxon>
        <taxon>Arthropoda</taxon>
        <taxon>Hexapoda</taxon>
        <taxon>Insecta</taxon>
        <taxon>Pterygota</taxon>
        <taxon>Neoptera</taxon>
        <taxon>Paraneoptera</taxon>
        <taxon>Hemiptera</taxon>
        <taxon>Sternorrhyncha</taxon>
        <taxon>Aphidomorpha</taxon>
        <taxon>Aphidoidea</taxon>
        <taxon>Aphididae</taxon>
        <taxon>Aphidini</taxon>
        <taxon>Aphis</taxon>
        <taxon>Aphis</taxon>
    </lineage>
</organism>
<dbReference type="SUPFAM" id="SSF56672">
    <property type="entry name" value="DNA/RNA polymerases"/>
    <property type="match status" value="1"/>
</dbReference>
<sequence>MTGDNQVIDPRRIQRARVHAEMKRNNVVTNIKNLFEMSSTIVSSPDLVLKFLRLARDTEHLWTQFNVENDSLLDALIDLDKIGEFDTSIEPSVRDMIAAIHVAVDQCDNRTTLNLKSVTMSESSVHCAGTVQSQSVNGLNDQPPQAPISIATPDTLPLMSDGYGARLPKIPLPSFDGTIHNWPVFRDRYLVLVGNNTRLSDIEKYYFLLNCVQGNAAEAIKGITVSGDTYALAWSTLVQRFDKPRQLATSLVEQLLSAPVYDKETLTTLSSFLVKFEESSASLNALNIPDLSAFILFVMASRCLPLSCRKLFEADNQSEYPTICQVLDFVKARVQILENSELSQSVSVKSGHQQGSKSNKPSRVALVGVDVPQPKDKFKCMYCQGTNHTISKCFKFKRLSGKDRRDVVRKNRLCFSCFSATHIVSQCTVNKPCAKCDDKHHFLLHISASTSNSTMDISPASSTIATSMTSAVSDRNVMLGTALVHIRSHLGPMCTVRALIDGGSQISALTYSCVTRLGLKVDKWTAAVTGISGIEVPRILGQVRCVMTPRYDESLQIPMTAWVLNSITNSIPIRPMPAGIKDRYSHFAMADPNFDQPGPIDLLIGADLYPSVMEGGKVLIDDALPAAFNTVFGWIIVGPVPLPIGRDSMCGLVSLTVSLEDTLIKFWQVEEPDSAPTEFTEQGQSEVIFRNQMSRLENGRFSVPLPFRFPLTPDVFEGSRQLAIKRFLNLEAKLRGNPALYDSYRNFMHEYLNLGHMSVSTRPGLYFIPHHAVLKDSADTSKVRVVFDASASCYTGRSLYDCLHTGAKLQRDIVDILLRFRTFRFVFTTDVCKMYRQILINDEFRPYQHIFWRTSNTDELLEYELNTVTYGVNCAPFLALRVIQYIAENDCDGDLDVRDALQLQTYVDDIFMGAETVDELLRAQSSLMRILMHAGFQLKKWLSNSDSVLDNIPPEDRLVESIPMDSVEESIPKVLGMQWKPRGDVFNYTIKLNAQPVSSKRSVLSVIARLFDPLGLLCPVIFFAKHLMQRVWVSKVSWDEPLPNDIEVEWNKFLEELPLLSVISIPRFCQTSSGLSCQLCGFCDASMKGYAALVYLRVSDHLSNIQVFLLCAKTKLAPIKALSIPRLELCGALLLARLMNRVYSVLSSRLNIDGIFAWSDSSVALAWIVNTQLEFKVFVSNRVNQIRQLIPLCNWAHISTHDNPADGASRGVSPSALIDLKLYWNGPKILMQSPSTWVSHLPSLDPEGIPEIKQTSLVVGTLNAESEWFHRYSSLDQLLVIVSWVRRFIRLCRPRLLIRYTSPYPTRSELNDSLLVLARVSQCIHLIQLRRELAASSNISKPWVHMRPFVDEQGLVRVGGRLSNAIIPEDQKHPILLSRHSHLSLLLVRRLHKLLCHAGPRVITAIVSRQFWIVAVRRLTRHVIVNCVTCVRFSARNPTPIMADLPPCRVQQCRPFAKVGVDYAGPLTMKEVSLRKSRQFKVYIAVFVCMSVKCVHLEPVLDLTTDAFLAAFDRFVSRRGLPSDVFSDCGTNFVGAARQLRSLVNHVDGQPQLIKSFSCNWHFNPPSAPHFGGIWEAAVKSAKSLLIRTIGTHLTTLEEFLTILTRVEAVLNSRPLTPLTSDPTDLDCLTPGHFLIGQPLCAVPTRDVSNVPSSRLTRWKMLHQLLQLFWRRWSSEYLNLLQTRPKWTSETSKGLRVNDMVVIKDNLSPPLQWTLGRVIELLPSADRVVRVVCLLTPGGELVRPVVKLVLLPTGEDSAA</sequence>
<protein>
    <submittedName>
        <fullName evidence="2">Integrase catalytic domain-containing protein</fullName>
    </submittedName>
</protein>
<dbReference type="Pfam" id="PF18701">
    <property type="entry name" value="DUF5641"/>
    <property type="match status" value="1"/>
</dbReference>
<dbReference type="GO" id="GO:0015074">
    <property type="term" value="P:DNA integration"/>
    <property type="evidence" value="ECO:0007669"/>
    <property type="project" value="InterPro"/>
</dbReference>
<dbReference type="Gene3D" id="3.30.420.10">
    <property type="entry name" value="Ribonuclease H-like superfamily/Ribonuclease H"/>
    <property type="match status" value="1"/>
</dbReference>
<dbReference type="InterPro" id="IPR043502">
    <property type="entry name" value="DNA/RNA_pol_sf"/>
</dbReference>
<feature type="domain" description="Integrase catalytic" evidence="1">
    <location>
        <begin position="1451"/>
        <end position="1639"/>
    </location>
</feature>
<dbReference type="Proteomes" id="UP000478052">
    <property type="component" value="Unassembled WGS sequence"/>
</dbReference>
<evidence type="ECO:0000259" key="1">
    <source>
        <dbReference type="PROSITE" id="PS50994"/>
    </source>
</evidence>
<dbReference type="Pfam" id="PF03564">
    <property type="entry name" value="DUF1759"/>
    <property type="match status" value="1"/>
</dbReference>
<dbReference type="GO" id="GO:0042575">
    <property type="term" value="C:DNA polymerase complex"/>
    <property type="evidence" value="ECO:0007669"/>
    <property type="project" value="UniProtKB-ARBA"/>
</dbReference>
<accession>A0A6G0WTX0</accession>
<dbReference type="GO" id="GO:0003676">
    <property type="term" value="F:nucleic acid binding"/>
    <property type="evidence" value="ECO:0007669"/>
    <property type="project" value="InterPro"/>
</dbReference>
<dbReference type="PROSITE" id="PS50994">
    <property type="entry name" value="INTEGRASE"/>
    <property type="match status" value="1"/>
</dbReference>
<feature type="non-terminal residue" evidence="2">
    <location>
        <position position="1759"/>
    </location>
</feature>
<dbReference type="SUPFAM" id="SSF53098">
    <property type="entry name" value="Ribonuclease H-like"/>
    <property type="match status" value="1"/>
</dbReference>
<dbReference type="PANTHER" id="PTHR47331:SF1">
    <property type="entry name" value="GAG-LIKE PROTEIN"/>
    <property type="match status" value="1"/>
</dbReference>
<keyword evidence="3" id="KW-1185">Reference proteome</keyword>
<proteinExistence type="predicted"/>
<evidence type="ECO:0000313" key="2">
    <source>
        <dbReference type="EMBL" id="KAF0730930.1"/>
    </source>
</evidence>
<gene>
    <name evidence="2" type="ORF">FWK35_00037979</name>
</gene>
<dbReference type="InterPro" id="IPR012337">
    <property type="entry name" value="RNaseH-like_sf"/>
</dbReference>
<dbReference type="InterPro" id="IPR008042">
    <property type="entry name" value="Retrotrans_Pao"/>
</dbReference>
<dbReference type="GO" id="GO:0071897">
    <property type="term" value="P:DNA biosynthetic process"/>
    <property type="evidence" value="ECO:0007669"/>
    <property type="project" value="UniProtKB-ARBA"/>
</dbReference>
<dbReference type="InterPro" id="IPR040676">
    <property type="entry name" value="DUF5641"/>
</dbReference>
<dbReference type="Pfam" id="PF05380">
    <property type="entry name" value="Peptidase_A17"/>
    <property type="match status" value="1"/>
</dbReference>
<dbReference type="OrthoDB" id="8057024at2759"/>
<comment type="caution">
    <text evidence="2">The sequence shown here is derived from an EMBL/GenBank/DDBJ whole genome shotgun (WGS) entry which is preliminary data.</text>
</comment>
<dbReference type="Gene3D" id="2.40.70.10">
    <property type="entry name" value="Acid Proteases"/>
    <property type="match status" value="1"/>
</dbReference>
<evidence type="ECO:0000313" key="3">
    <source>
        <dbReference type="Proteomes" id="UP000478052"/>
    </source>
</evidence>
<name>A0A6G0WTX0_APHCR</name>
<dbReference type="Gene3D" id="3.30.70.270">
    <property type="match status" value="1"/>
</dbReference>
<reference evidence="2 3" key="1">
    <citation type="submission" date="2019-08" db="EMBL/GenBank/DDBJ databases">
        <title>Whole genome of Aphis craccivora.</title>
        <authorList>
            <person name="Voronova N.V."/>
            <person name="Shulinski R.S."/>
            <person name="Bandarenka Y.V."/>
            <person name="Zhorov D.G."/>
            <person name="Warner D."/>
        </authorList>
    </citation>
    <scope>NUCLEOTIDE SEQUENCE [LARGE SCALE GENOMIC DNA]</scope>
    <source>
        <strain evidence="2">180601</strain>
        <tissue evidence="2">Whole Body</tissue>
    </source>
</reference>
<dbReference type="InterPro" id="IPR001584">
    <property type="entry name" value="Integrase_cat-core"/>
</dbReference>
<dbReference type="InterPro" id="IPR036397">
    <property type="entry name" value="RNaseH_sf"/>
</dbReference>
<dbReference type="EMBL" id="VUJU01008428">
    <property type="protein sequence ID" value="KAF0730930.1"/>
    <property type="molecule type" value="Genomic_DNA"/>
</dbReference>
<dbReference type="InterPro" id="IPR021109">
    <property type="entry name" value="Peptidase_aspartic_dom_sf"/>
</dbReference>
<dbReference type="InterPro" id="IPR005312">
    <property type="entry name" value="DUF1759"/>
</dbReference>
<dbReference type="InterPro" id="IPR043128">
    <property type="entry name" value="Rev_trsase/Diguanyl_cyclase"/>
</dbReference>
<dbReference type="PANTHER" id="PTHR47331">
    <property type="entry name" value="PHD-TYPE DOMAIN-CONTAINING PROTEIN"/>
    <property type="match status" value="1"/>
</dbReference>
<dbReference type="Gene3D" id="3.10.10.10">
    <property type="entry name" value="HIV Type 1 Reverse Transcriptase, subunit A, domain 1"/>
    <property type="match status" value="1"/>
</dbReference>